<dbReference type="AlphaFoldDB" id="A0A382FT12"/>
<dbReference type="PANTHER" id="PTHR48090">
    <property type="entry name" value="UNDECAPRENYL-PHOSPHATE 4-DEOXY-4-FORMAMIDO-L-ARABINOSE TRANSFERASE-RELATED"/>
    <property type="match status" value="1"/>
</dbReference>
<keyword evidence="2" id="KW-0328">Glycosyltransferase</keyword>
<gene>
    <name evidence="8" type="ORF">METZ01_LOCUS218673</name>
</gene>
<dbReference type="InterPro" id="IPR001173">
    <property type="entry name" value="Glyco_trans_2-like"/>
</dbReference>
<sequence length="86" mass="9243">VSVAFPVFNEAENLEMLHAEVTRALETTGLAFELIFVDNGSTDASLSIIKRLSETDPRVEFVSLSRNFGHQGALLAGISHAQGEAV</sequence>
<dbReference type="Pfam" id="PF00535">
    <property type="entry name" value="Glycos_transf_2"/>
    <property type="match status" value="1"/>
</dbReference>
<feature type="domain" description="Glycosyltransferase 2-like" evidence="7">
    <location>
        <begin position="2"/>
        <end position="86"/>
    </location>
</feature>
<accession>A0A382FT12</accession>
<feature type="non-terminal residue" evidence="8">
    <location>
        <position position="86"/>
    </location>
</feature>
<evidence type="ECO:0000256" key="3">
    <source>
        <dbReference type="ARBA" id="ARBA00022679"/>
    </source>
</evidence>
<dbReference type="GO" id="GO:0005886">
    <property type="term" value="C:plasma membrane"/>
    <property type="evidence" value="ECO:0007669"/>
    <property type="project" value="TreeGrafter"/>
</dbReference>
<proteinExistence type="predicted"/>
<organism evidence="8">
    <name type="scientific">marine metagenome</name>
    <dbReference type="NCBI Taxonomy" id="408172"/>
    <lineage>
        <taxon>unclassified sequences</taxon>
        <taxon>metagenomes</taxon>
        <taxon>ecological metagenomes</taxon>
    </lineage>
</organism>
<dbReference type="InterPro" id="IPR050256">
    <property type="entry name" value="Glycosyltransferase_2"/>
</dbReference>
<dbReference type="InterPro" id="IPR029044">
    <property type="entry name" value="Nucleotide-diphossugar_trans"/>
</dbReference>
<keyword evidence="6" id="KW-0472">Membrane</keyword>
<evidence type="ECO:0000256" key="2">
    <source>
        <dbReference type="ARBA" id="ARBA00022676"/>
    </source>
</evidence>
<evidence type="ECO:0000256" key="6">
    <source>
        <dbReference type="ARBA" id="ARBA00023136"/>
    </source>
</evidence>
<dbReference type="EMBL" id="UINC01051535">
    <property type="protein sequence ID" value="SVB65819.1"/>
    <property type="molecule type" value="Genomic_DNA"/>
</dbReference>
<dbReference type="PANTHER" id="PTHR48090:SF1">
    <property type="entry name" value="PROPHAGE BACTOPRENOL GLUCOSYL TRANSFERASE HOMOLOG"/>
    <property type="match status" value="1"/>
</dbReference>
<evidence type="ECO:0000256" key="1">
    <source>
        <dbReference type="ARBA" id="ARBA00004141"/>
    </source>
</evidence>
<name>A0A382FT12_9ZZZZ</name>
<dbReference type="Gene3D" id="3.90.550.10">
    <property type="entry name" value="Spore Coat Polysaccharide Biosynthesis Protein SpsA, Chain A"/>
    <property type="match status" value="1"/>
</dbReference>
<dbReference type="SUPFAM" id="SSF53448">
    <property type="entry name" value="Nucleotide-diphospho-sugar transferases"/>
    <property type="match status" value="1"/>
</dbReference>
<evidence type="ECO:0000256" key="4">
    <source>
        <dbReference type="ARBA" id="ARBA00022692"/>
    </source>
</evidence>
<evidence type="ECO:0000313" key="8">
    <source>
        <dbReference type="EMBL" id="SVB65819.1"/>
    </source>
</evidence>
<evidence type="ECO:0000256" key="5">
    <source>
        <dbReference type="ARBA" id="ARBA00022989"/>
    </source>
</evidence>
<keyword evidence="4" id="KW-0812">Transmembrane</keyword>
<keyword evidence="5" id="KW-1133">Transmembrane helix</keyword>
<reference evidence="8" key="1">
    <citation type="submission" date="2018-05" db="EMBL/GenBank/DDBJ databases">
        <authorList>
            <person name="Lanie J.A."/>
            <person name="Ng W.-L."/>
            <person name="Kazmierczak K.M."/>
            <person name="Andrzejewski T.M."/>
            <person name="Davidsen T.M."/>
            <person name="Wayne K.J."/>
            <person name="Tettelin H."/>
            <person name="Glass J.I."/>
            <person name="Rusch D."/>
            <person name="Podicherti R."/>
            <person name="Tsui H.-C.T."/>
            <person name="Winkler M.E."/>
        </authorList>
    </citation>
    <scope>NUCLEOTIDE SEQUENCE</scope>
</reference>
<comment type="subcellular location">
    <subcellularLocation>
        <location evidence="1">Membrane</location>
        <topology evidence="1">Multi-pass membrane protein</topology>
    </subcellularLocation>
</comment>
<keyword evidence="3" id="KW-0808">Transferase</keyword>
<evidence type="ECO:0000259" key="7">
    <source>
        <dbReference type="Pfam" id="PF00535"/>
    </source>
</evidence>
<dbReference type="GO" id="GO:0016757">
    <property type="term" value="F:glycosyltransferase activity"/>
    <property type="evidence" value="ECO:0007669"/>
    <property type="project" value="UniProtKB-KW"/>
</dbReference>
<protein>
    <recommendedName>
        <fullName evidence="7">Glycosyltransferase 2-like domain-containing protein</fullName>
    </recommendedName>
</protein>
<feature type="non-terminal residue" evidence="8">
    <location>
        <position position="1"/>
    </location>
</feature>